<protein>
    <recommendedName>
        <fullName evidence="4 8">3-deoxy-D-manno-octulosonic acid transferase</fullName>
        <shortName evidence="8">Kdo transferase</shortName>
        <ecNumber evidence="3 8">2.4.99.12</ecNumber>
    </recommendedName>
    <alternativeName>
        <fullName evidence="6 8">Lipid IV(A) 3-deoxy-D-manno-octulosonic acid transferase</fullName>
    </alternativeName>
</protein>
<dbReference type="Gene3D" id="3.40.50.11720">
    <property type="entry name" value="3-Deoxy-D-manno-octulosonic-acid transferase, N-terminal domain"/>
    <property type="match status" value="1"/>
</dbReference>
<dbReference type="UniPathway" id="UPA00958"/>
<evidence type="ECO:0000256" key="1">
    <source>
        <dbReference type="ARBA" id="ARBA00003394"/>
    </source>
</evidence>
<dbReference type="InterPro" id="IPR039901">
    <property type="entry name" value="Kdotransferase"/>
</dbReference>
<dbReference type="InterPro" id="IPR038107">
    <property type="entry name" value="Glycos_transf_N_sf"/>
</dbReference>
<dbReference type="EC" id="2.4.99.12" evidence="3 8"/>
<comment type="subcellular location">
    <subcellularLocation>
        <location evidence="8">Cell membrane</location>
    </subcellularLocation>
</comment>
<keyword evidence="8" id="KW-1003">Cell membrane</keyword>
<evidence type="ECO:0000256" key="6">
    <source>
        <dbReference type="ARBA" id="ARBA00031445"/>
    </source>
</evidence>
<evidence type="ECO:0000256" key="5">
    <source>
        <dbReference type="ARBA" id="ARBA00022679"/>
    </source>
</evidence>
<dbReference type="Pfam" id="PF04413">
    <property type="entry name" value="Glycos_transf_N"/>
    <property type="match status" value="1"/>
</dbReference>
<dbReference type="AlphaFoldDB" id="A0A0N7LNI5"/>
<dbReference type="SUPFAM" id="SSF53756">
    <property type="entry name" value="UDP-Glycosyltransferase/glycogen phosphorylase"/>
    <property type="match status" value="1"/>
</dbReference>
<sequence length="411" mass="45240">MSKPRSLSLAAYRVLSWGMQNTASNGDIARPEGEVLWLHINAWERHRAIVDFCQRLQQTRPNLSVVLTAPPDADLTRWASSGYPLVNLPAEQTGAARAFLDHWQPDIGIWVGGGLMPNVITRAEERGIPLMLIEAQADVKIARGGRWLPDITRYTIDCFQTILCTTPEIARQIRRLGVASNKVQEAPPLHISPNPRPWPEDELIEVNHALSGRPVWLAAWVQDKEFISVLSAHRQAMRMLPRLALVLQVADVTEAGPLHRRLEAMDLRCTNWDESGTIEDMTQVILSAVPEDLGLWQRVSPVTFMGSSLERGAGGADPLIATALGSAVIHGPFVHSQQQLYDQLDRAGAARTVRSATELGDAVVELLAPDQAANMALAGWQIVTEGAPQADHLIDMIQDYLDQRSADDAST</sequence>
<organism evidence="10 11">
    <name type="scientific">Ruegeria atlantica</name>
    <dbReference type="NCBI Taxonomy" id="81569"/>
    <lineage>
        <taxon>Bacteria</taxon>
        <taxon>Pseudomonadati</taxon>
        <taxon>Pseudomonadota</taxon>
        <taxon>Alphaproteobacteria</taxon>
        <taxon>Rhodobacterales</taxon>
        <taxon>Roseobacteraceae</taxon>
        <taxon>Ruegeria</taxon>
    </lineage>
</organism>
<evidence type="ECO:0000259" key="9">
    <source>
        <dbReference type="Pfam" id="PF04413"/>
    </source>
</evidence>
<dbReference type="PANTHER" id="PTHR42755">
    <property type="entry name" value="3-DEOXY-MANNO-OCTULOSONATE CYTIDYLYLTRANSFERASE"/>
    <property type="match status" value="1"/>
</dbReference>
<dbReference type="EMBL" id="CYPS01000022">
    <property type="protein sequence ID" value="CUH42516.1"/>
    <property type="molecule type" value="Genomic_DNA"/>
</dbReference>
<evidence type="ECO:0000313" key="11">
    <source>
        <dbReference type="Proteomes" id="UP000050786"/>
    </source>
</evidence>
<comment type="pathway">
    <text evidence="2 8">Bacterial outer membrane biogenesis; LPS core biosynthesis.</text>
</comment>
<dbReference type="GO" id="GO:0009244">
    <property type="term" value="P:lipopolysaccharide core region biosynthetic process"/>
    <property type="evidence" value="ECO:0007669"/>
    <property type="project" value="UniProtKB-UniRule"/>
</dbReference>
<evidence type="ECO:0000256" key="4">
    <source>
        <dbReference type="ARBA" id="ARBA00019077"/>
    </source>
</evidence>
<dbReference type="RefSeq" id="WP_058272583.1">
    <property type="nucleotide sequence ID" value="NZ_CYPS01000022.1"/>
</dbReference>
<dbReference type="InterPro" id="IPR007507">
    <property type="entry name" value="Glycos_transf_N"/>
</dbReference>
<dbReference type="GO" id="GO:0005886">
    <property type="term" value="C:plasma membrane"/>
    <property type="evidence" value="ECO:0007669"/>
    <property type="project" value="UniProtKB-SubCell"/>
</dbReference>
<keyword evidence="8" id="KW-0448">Lipopolysaccharide biosynthesis</keyword>
<proteinExistence type="inferred from homology"/>
<comment type="function">
    <text evidence="1 8">Involved in lipopolysaccharide (LPS) biosynthesis. Catalyzes the transfer of 3-deoxy-D-manno-octulosonate (Kdo) residue(s) from CMP-Kdo to lipid IV(A), the tetraacyldisaccharide-1,4'-bisphosphate precursor of lipid A.</text>
</comment>
<dbReference type="Proteomes" id="UP000050786">
    <property type="component" value="Unassembled WGS sequence"/>
</dbReference>
<accession>A0A0N7LNI5</accession>
<keyword evidence="11" id="KW-1185">Reference proteome</keyword>
<evidence type="ECO:0000256" key="7">
    <source>
        <dbReference type="ARBA" id="ARBA00049183"/>
    </source>
</evidence>
<dbReference type="PANTHER" id="PTHR42755:SF1">
    <property type="entry name" value="3-DEOXY-D-MANNO-OCTULOSONIC ACID TRANSFERASE, MITOCHONDRIAL-RELATED"/>
    <property type="match status" value="1"/>
</dbReference>
<evidence type="ECO:0000313" key="10">
    <source>
        <dbReference type="EMBL" id="CUH42516.1"/>
    </source>
</evidence>
<reference evidence="11" key="1">
    <citation type="submission" date="2015-09" db="EMBL/GenBank/DDBJ databases">
        <authorList>
            <person name="Rodrigo-Torres L."/>
            <person name="Arahal D.R."/>
        </authorList>
    </citation>
    <scope>NUCLEOTIDE SEQUENCE [LARGE SCALE GENOMIC DNA]</scope>
    <source>
        <strain evidence="11">CECT 4293</strain>
    </source>
</reference>
<feature type="domain" description="3-deoxy-D-manno-octulosonic-acid transferase N-terminal" evidence="9">
    <location>
        <begin position="32"/>
        <end position="184"/>
    </location>
</feature>
<evidence type="ECO:0000256" key="3">
    <source>
        <dbReference type="ARBA" id="ARBA00012621"/>
    </source>
</evidence>
<gene>
    <name evidence="10" type="primary">waaA_1</name>
    <name evidence="10" type="ORF">RUM4293_01404</name>
</gene>
<comment type="catalytic activity">
    <reaction evidence="7 8">
        <text>lipid IVA (E. coli) + CMP-3-deoxy-beta-D-manno-octulosonate = alpha-Kdo-(2-&gt;6)-lipid IVA (E. coli) + CMP + H(+)</text>
        <dbReference type="Rhea" id="RHEA:28066"/>
        <dbReference type="ChEBI" id="CHEBI:15378"/>
        <dbReference type="ChEBI" id="CHEBI:58603"/>
        <dbReference type="ChEBI" id="CHEBI:60364"/>
        <dbReference type="ChEBI" id="CHEBI:60377"/>
        <dbReference type="ChEBI" id="CHEBI:85987"/>
        <dbReference type="EC" id="2.4.99.12"/>
    </reaction>
</comment>
<comment type="similarity">
    <text evidence="8">Belongs to the glycosyltransferase group 1 family.</text>
</comment>
<dbReference type="GO" id="GO:0009245">
    <property type="term" value="P:lipid A biosynthetic process"/>
    <property type="evidence" value="ECO:0007669"/>
    <property type="project" value="TreeGrafter"/>
</dbReference>
<name>A0A0N7LNI5_9RHOB</name>
<dbReference type="Gene3D" id="3.40.50.2000">
    <property type="entry name" value="Glycogen Phosphorylase B"/>
    <property type="match status" value="1"/>
</dbReference>
<keyword evidence="5 8" id="KW-0808">Transferase</keyword>
<evidence type="ECO:0000256" key="8">
    <source>
        <dbReference type="RuleBase" id="RU365103"/>
    </source>
</evidence>
<keyword evidence="10" id="KW-0328">Glycosyltransferase</keyword>
<dbReference type="GO" id="GO:0043842">
    <property type="term" value="F:Kdo transferase activity"/>
    <property type="evidence" value="ECO:0007669"/>
    <property type="project" value="UniProtKB-EC"/>
</dbReference>
<evidence type="ECO:0000256" key="2">
    <source>
        <dbReference type="ARBA" id="ARBA00004713"/>
    </source>
</evidence>
<keyword evidence="8" id="KW-0472">Membrane</keyword>